<dbReference type="Proteomes" id="UP000245591">
    <property type="component" value="Unassembled WGS sequence"/>
</dbReference>
<organism evidence="2 3">
    <name type="scientific">Smittium angustum</name>
    <dbReference type="NCBI Taxonomy" id="133377"/>
    <lineage>
        <taxon>Eukaryota</taxon>
        <taxon>Fungi</taxon>
        <taxon>Fungi incertae sedis</taxon>
        <taxon>Zoopagomycota</taxon>
        <taxon>Kickxellomycotina</taxon>
        <taxon>Harpellomycetes</taxon>
        <taxon>Harpellales</taxon>
        <taxon>Legeriomycetaceae</taxon>
        <taxon>Smittium</taxon>
    </lineage>
</organism>
<reference evidence="2 3" key="1">
    <citation type="journal article" date="2018" name="MBio">
        <title>Comparative Genomics Reveals the Core Gene Toolbox for the Fungus-Insect Symbiosis.</title>
        <authorList>
            <person name="Wang Y."/>
            <person name="Stata M."/>
            <person name="Wang W."/>
            <person name="Stajich J.E."/>
            <person name="White M.M."/>
            <person name="Moncalvo J.M."/>
        </authorList>
    </citation>
    <scope>NUCLEOTIDE SEQUENCE [LARGE SCALE GENOMIC DNA]</scope>
    <source>
        <strain evidence="2 3">AUS-126-30</strain>
    </source>
</reference>
<accession>A0A2U1JBM0</accession>
<protein>
    <submittedName>
        <fullName evidence="2">Uncharacterized protein</fullName>
    </submittedName>
</protein>
<proteinExistence type="predicted"/>
<sequence>MRNEGSDIDKPTTLNTVYNLLSELVDIQKENQQKTQEIFLRFSLLQECVAEMGKQLTELEEKKKDETSKISENSTSGEADSGLKKIKPVPSLSLRLNSGTSFMEETQDVLNKVKSEYKTDMKTRRVENFNGEILDKELLYDDVVMKSIEILEKLNSNDDNVLEVSRENIIGTGGEYGDIFSRLDGGNEEPIGLAKVNEERYAANVKAEHFEFLKKEGDKLADGFGAVERRIDREKAKSRGRVEEIVYTSKKAMRKESKKYETSFGLIQKKLDELVQIT</sequence>
<feature type="compositionally biased region" description="Basic and acidic residues" evidence="1">
    <location>
        <begin position="60"/>
        <end position="69"/>
    </location>
</feature>
<comment type="caution">
    <text evidence="2">The sequence shown here is derived from an EMBL/GenBank/DDBJ whole genome shotgun (WGS) entry which is preliminary data.</text>
</comment>
<evidence type="ECO:0000313" key="2">
    <source>
        <dbReference type="EMBL" id="PWA02368.1"/>
    </source>
</evidence>
<evidence type="ECO:0000313" key="3">
    <source>
        <dbReference type="Proteomes" id="UP000245591"/>
    </source>
</evidence>
<dbReference type="AlphaFoldDB" id="A0A2U1JBM0"/>
<feature type="region of interest" description="Disordered" evidence="1">
    <location>
        <begin position="60"/>
        <end position="84"/>
    </location>
</feature>
<dbReference type="EMBL" id="MBFU01000081">
    <property type="protein sequence ID" value="PWA02368.1"/>
    <property type="molecule type" value="Genomic_DNA"/>
</dbReference>
<evidence type="ECO:0000256" key="1">
    <source>
        <dbReference type="SAM" id="MobiDB-lite"/>
    </source>
</evidence>
<keyword evidence="3" id="KW-1185">Reference proteome</keyword>
<name>A0A2U1JBM0_SMIAN</name>
<gene>
    <name evidence="2" type="ORF">BB558_001494</name>
</gene>